<dbReference type="InterPro" id="IPR046437">
    <property type="entry name" value="Ser_Thr-PK_POLO_box_1_sf"/>
</dbReference>
<evidence type="ECO:0000256" key="7">
    <source>
        <dbReference type="ARBA" id="ARBA00022741"/>
    </source>
</evidence>
<dbReference type="HOGENOM" id="CLU_008726_2_0_1"/>
<evidence type="ECO:0000259" key="17">
    <source>
        <dbReference type="PROSITE" id="PS50011"/>
    </source>
</evidence>
<dbReference type="InterPro" id="IPR033698">
    <property type="entry name" value="POLO_box_Plk4_2"/>
</dbReference>
<comment type="subcellular location">
    <subcellularLocation>
        <location evidence="1">Cytoplasm</location>
        <location evidence="1">Cytoskeleton</location>
        <location evidence="1">Microtubule organizing center</location>
        <location evidence="1">Centrosome</location>
        <location evidence="1">Centriole</location>
    </subcellularLocation>
</comment>
<dbReference type="Gene3D" id="3.30.1120.130">
    <property type="match status" value="1"/>
</dbReference>
<dbReference type="PROSITE" id="PS00109">
    <property type="entry name" value="PROTEIN_KINASE_TYR"/>
    <property type="match status" value="1"/>
</dbReference>
<feature type="domain" description="POLO box" evidence="18">
    <location>
        <begin position="792"/>
        <end position="869"/>
    </location>
</feature>
<organism evidence="21 22">
    <name type="scientific">Lottia gigantea</name>
    <name type="common">Giant owl limpet</name>
    <dbReference type="NCBI Taxonomy" id="225164"/>
    <lineage>
        <taxon>Eukaryota</taxon>
        <taxon>Metazoa</taxon>
        <taxon>Spiralia</taxon>
        <taxon>Lophotrochozoa</taxon>
        <taxon>Mollusca</taxon>
        <taxon>Gastropoda</taxon>
        <taxon>Patellogastropoda</taxon>
        <taxon>Lottioidea</taxon>
        <taxon>Lottiidae</taxon>
        <taxon>Lottia</taxon>
    </lineage>
</organism>
<evidence type="ECO:0000256" key="14">
    <source>
        <dbReference type="ARBA" id="ARBA00048347"/>
    </source>
</evidence>
<feature type="compositionally biased region" description="Low complexity" evidence="16">
    <location>
        <begin position="293"/>
        <end position="306"/>
    </location>
</feature>
<keyword evidence="10" id="KW-0832">Ubl conjugation</keyword>
<evidence type="ECO:0000256" key="6">
    <source>
        <dbReference type="ARBA" id="ARBA00022679"/>
    </source>
</evidence>
<dbReference type="Proteomes" id="UP000030746">
    <property type="component" value="Unassembled WGS sequence"/>
</dbReference>
<evidence type="ECO:0000256" key="2">
    <source>
        <dbReference type="ARBA" id="ARBA00012424"/>
    </source>
</evidence>
<proteinExistence type="predicted"/>
<feature type="region of interest" description="Disordered" evidence="16">
    <location>
        <begin position="286"/>
        <end position="306"/>
    </location>
</feature>
<dbReference type="PROSITE" id="PS50011">
    <property type="entry name" value="PROTEIN_KINASE_DOM"/>
    <property type="match status" value="1"/>
</dbReference>
<evidence type="ECO:0000256" key="3">
    <source>
        <dbReference type="ARBA" id="ARBA00020245"/>
    </source>
</evidence>
<evidence type="ECO:0000259" key="19">
    <source>
        <dbReference type="PROSITE" id="PS51984"/>
    </source>
</evidence>
<feature type="domain" description="Protein kinase" evidence="17">
    <location>
        <begin position="13"/>
        <end position="266"/>
    </location>
</feature>
<dbReference type="SUPFAM" id="SSF82615">
    <property type="entry name" value="Polo-box domain"/>
    <property type="match status" value="1"/>
</dbReference>
<dbReference type="FunFam" id="2.40.50.930:FF:000001">
    <property type="entry name" value="Serine/threonine-protein kinase PLK4"/>
    <property type="match status" value="1"/>
</dbReference>
<dbReference type="PROSITE" id="PS00107">
    <property type="entry name" value="PROTEIN_KINASE_ATP"/>
    <property type="match status" value="1"/>
</dbReference>
<keyword evidence="7 15" id="KW-0547">Nucleotide-binding</keyword>
<dbReference type="Pfam" id="PF00069">
    <property type="entry name" value="Pkinase"/>
    <property type="match status" value="1"/>
</dbReference>
<feature type="binding site" evidence="15">
    <location>
        <position position="42"/>
    </location>
    <ligand>
        <name>ATP</name>
        <dbReference type="ChEBI" id="CHEBI:30616"/>
    </ligand>
</feature>
<dbReference type="InterPro" id="IPR008266">
    <property type="entry name" value="Tyr_kinase_AS"/>
</dbReference>
<dbReference type="InterPro" id="IPR047108">
    <property type="entry name" value="Plk4-like_POLO_box_2_sf"/>
</dbReference>
<evidence type="ECO:0000256" key="13">
    <source>
        <dbReference type="ARBA" id="ARBA00047802"/>
    </source>
</evidence>
<gene>
    <name evidence="21" type="ORF">LOTGIDRAFT_111267</name>
</gene>
<dbReference type="GeneID" id="20230699"/>
<dbReference type="PANTHER" id="PTHR24345:SF91">
    <property type="entry name" value="SERINE_THREONINE-PROTEIN KINASE PLK4"/>
    <property type="match status" value="1"/>
</dbReference>
<keyword evidence="8" id="KW-0418">Kinase</keyword>
<keyword evidence="11" id="KW-0206">Cytoskeleton</keyword>
<dbReference type="FunFam" id="1.10.510.10:FF:000576">
    <property type="entry name" value="Serine/threonine-protein kinase PLK4"/>
    <property type="match status" value="1"/>
</dbReference>
<keyword evidence="22" id="KW-1185">Reference proteome</keyword>
<feature type="domain" description="Cryptic POLO box 2 (CPB2)" evidence="20">
    <location>
        <begin position="608"/>
        <end position="722"/>
    </location>
</feature>
<feature type="domain" description="Cryptic POLO box 1 (CPB1)" evidence="19">
    <location>
        <begin position="493"/>
        <end position="607"/>
    </location>
</feature>
<dbReference type="Gene3D" id="2.40.50.930">
    <property type="match status" value="1"/>
</dbReference>
<dbReference type="OMA" id="NIVERCH"/>
<dbReference type="Pfam" id="PF18190">
    <property type="entry name" value="Plk4_PB1"/>
    <property type="match status" value="1"/>
</dbReference>
<dbReference type="PROSITE" id="PS50078">
    <property type="entry name" value="POLO_BOX"/>
    <property type="match status" value="1"/>
</dbReference>
<dbReference type="OrthoDB" id="10004143at2759"/>
<dbReference type="Gene3D" id="1.10.510.10">
    <property type="entry name" value="Transferase(Phosphotransferase) domain 1"/>
    <property type="match status" value="1"/>
</dbReference>
<feature type="compositionally biased region" description="Low complexity" evidence="16">
    <location>
        <begin position="345"/>
        <end position="358"/>
    </location>
</feature>
<feature type="region of interest" description="Disordered" evidence="16">
    <location>
        <begin position="713"/>
        <end position="748"/>
    </location>
</feature>
<protein>
    <recommendedName>
        <fullName evidence="3">Serine/threonine-protein kinase PLK4</fullName>
        <ecNumber evidence="2">2.7.11.21</ecNumber>
    </recommendedName>
    <alternativeName>
        <fullName evidence="12">Polo-like kinase 4</fullName>
    </alternativeName>
</protein>
<keyword evidence="4" id="KW-0963">Cytoplasm</keyword>
<dbReference type="InterPro" id="IPR033696">
    <property type="entry name" value="POLO_box_Plk4_C"/>
</dbReference>
<evidence type="ECO:0000256" key="4">
    <source>
        <dbReference type="ARBA" id="ARBA00022490"/>
    </source>
</evidence>
<dbReference type="EC" id="2.7.11.21" evidence="2"/>
<dbReference type="CDD" id="cd13116">
    <property type="entry name" value="POLO_box_Plk4_3"/>
    <property type="match status" value="1"/>
</dbReference>
<evidence type="ECO:0000256" key="8">
    <source>
        <dbReference type="ARBA" id="ARBA00022777"/>
    </source>
</evidence>
<evidence type="ECO:0000256" key="12">
    <source>
        <dbReference type="ARBA" id="ARBA00030332"/>
    </source>
</evidence>
<keyword evidence="6" id="KW-0808">Transferase</keyword>
<dbReference type="PROSITE" id="PS51985">
    <property type="entry name" value="CPB2"/>
    <property type="match status" value="1"/>
</dbReference>
<keyword evidence="9 15" id="KW-0067">ATP-binding</keyword>
<comment type="catalytic activity">
    <reaction evidence="13">
        <text>L-threonyl-[protein] + ATP = O-phospho-L-threonyl-[protein] + ADP + H(+)</text>
        <dbReference type="Rhea" id="RHEA:46608"/>
        <dbReference type="Rhea" id="RHEA-COMP:11060"/>
        <dbReference type="Rhea" id="RHEA-COMP:11605"/>
        <dbReference type="ChEBI" id="CHEBI:15378"/>
        <dbReference type="ChEBI" id="CHEBI:30013"/>
        <dbReference type="ChEBI" id="CHEBI:30616"/>
        <dbReference type="ChEBI" id="CHEBI:61977"/>
        <dbReference type="ChEBI" id="CHEBI:456216"/>
        <dbReference type="EC" id="2.7.11.21"/>
    </reaction>
</comment>
<dbReference type="Gene3D" id="3.30.1120.120">
    <property type="match status" value="1"/>
</dbReference>
<evidence type="ECO:0000256" key="5">
    <source>
        <dbReference type="ARBA" id="ARBA00022527"/>
    </source>
</evidence>
<dbReference type="CDD" id="cd13115">
    <property type="entry name" value="POLO_box_Plk4_2"/>
    <property type="match status" value="1"/>
</dbReference>
<dbReference type="PROSITE" id="PS51984">
    <property type="entry name" value="CPB1"/>
    <property type="match status" value="1"/>
</dbReference>
<evidence type="ECO:0000259" key="18">
    <source>
        <dbReference type="PROSITE" id="PS50078"/>
    </source>
</evidence>
<name>V4CIY5_LOTGI</name>
<sequence>MCLKRYSISFQDYQVLNLLGKGAFACVYRARSNKTGVEVAIKMIDKKLMKAAGMVTRVKKEVEIHSRLKHPSILELYNYFEDNNYVYLVIEICHNGELQRYLKTHCKVLSEDEARHFMKQIVEGMFYLHSHGILHRDLTLSNLLLSRDNNLKIADFGLATQLSVPDEKHFTMCGTPNYISPEVASRSAHGLEADVWSLGCMLYTFLVGKPPFDTDAVKSTLNRVILADYEIPNHLSPEATDLIQSLLRKNPKDRISLKDLVKHPFMTRSGLPTISRKISKKYAEMSMDSGQGTMSSRATSTTSSRSKPFPAFPISDICEVDENNDKCNRNTNRYESNAQMFTQPNKNSNGWSNGGTSSIHSSDIGKVVTTGLRSSTDTSSSNGHVTSSKNYLSGSSDLSSQGDLDFNLQNTKRVLSFNSDSKTNSMHERHKNESSHSQTMDKFSQLKGLPGPIEFNSKQNECKSTKSLVQDLMSPRWEVPSASSDNTVSKGGSIETFVNPVVAERLRPIRQKTKNAVVNILESNEVCLEFLKQKGKEEKVVEIFLISPDGQNISMWQPNNGHGTRISDQSNPPTDLPSKKFTYTTLPEKYWKKYQYAARFVNLVRSKTPKVTLYTHRAKCMLMENSPEPDFEAIFYEGAKYTANNKGIKIIESNGTSLTLESKEAESRLCLETQDCLEFVKQCRHQCLELETAITTVQKTGLMKEQLFPVIVGRRPNSSDGSESSKTPSTPGDNKNTPTPSESDSSKFQLKSPMVNFQFLTTMSHNNTMTSQLTVMSNASSEINTRHSRQEVVRQMFVPNIGWAAQHGNGEIWVKFNDGSQLSVKSSATTVTYIDQHGKLYKYQKSDLLPETVKSKLEKVPVVLEYLRTKSSTSMR</sequence>
<evidence type="ECO:0000313" key="21">
    <source>
        <dbReference type="EMBL" id="ESP02150.1"/>
    </source>
</evidence>
<evidence type="ECO:0000256" key="10">
    <source>
        <dbReference type="ARBA" id="ARBA00022843"/>
    </source>
</evidence>
<dbReference type="CDD" id="cd13114">
    <property type="entry name" value="POLO_box_Plk4_1"/>
    <property type="match status" value="1"/>
</dbReference>
<dbReference type="InterPro" id="IPR033699">
    <property type="entry name" value="POLO_box_Plk4_1"/>
</dbReference>
<dbReference type="AlphaFoldDB" id="V4CIY5"/>
<dbReference type="STRING" id="225164.V4CIY5"/>
<dbReference type="RefSeq" id="XP_009047308.1">
    <property type="nucleotide sequence ID" value="XM_009049060.1"/>
</dbReference>
<dbReference type="GO" id="GO:0005634">
    <property type="term" value="C:nucleus"/>
    <property type="evidence" value="ECO:0007669"/>
    <property type="project" value="TreeGrafter"/>
</dbReference>
<dbReference type="InterPro" id="IPR017441">
    <property type="entry name" value="Protein_kinase_ATP_BS"/>
</dbReference>
<dbReference type="InterPro" id="IPR000719">
    <property type="entry name" value="Prot_kinase_dom"/>
</dbReference>
<feature type="compositionally biased region" description="Polar residues" evidence="16">
    <location>
        <begin position="371"/>
        <end position="391"/>
    </location>
</feature>
<dbReference type="GO" id="GO:0005814">
    <property type="term" value="C:centriole"/>
    <property type="evidence" value="ECO:0007669"/>
    <property type="project" value="UniProtKB-SubCell"/>
</dbReference>
<evidence type="ECO:0000256" key="16">
    <source>
        <dbReference type="SAM" id="MobiDB-lite"/>
    </source>
</evidence>
<dbReference type="SUPFAM" id="SSF56112">
    <property type="entry name" value="Protein kinase-like (PK-like)"/>
    <property type="match status" value="1"/>
</dbReference>
<dbReference type="CTD" id="20230699"/>
<feature type="compositionally biased region" description="Basic and acidic residues" evidence="16">
    <location>
        <begin position="425"/>
        <end position="434"/>
    </location>
</feature>
<dbReference type="InterPro" id="IPR000959">
    <property type="entry name" value="POLO_box_dom"/>
</dbReference>
<dbReference type="Pfam" id="PF18409">
    <property type="entry name" value="Plk4_PB2"/>
    <property type="match status" value="1"/>
</dbReference>
<evidence type="ECO:0000256" key="15">
    <source>
        <dbReference type="PROSITE-ProRule" id="PRU10141"/>
    </source>
</evidence>
<evidence type="ECO:0000256" key="11">
    <source>
        <dbReference type="ARBA" id="ARBA00023212"/>
    </source>
</evidence>
<accession>V4CIY5</accession>
<dbReference type="FunFam" id="3.30.200.20:FF:000221">
    <property type="entry name" value="Putative serine/threonine-protein kinase PLK4"/>
    <property type="match status" value="1"/>
</dbReference>
<evidence type="ECO:0000259" key="20">
    <source>
        <dbReference type="PROSITE" id="PS51985"/>
    </source>
</evidence>
<feature type="compositionally biased region" description="Polar residues" evidence="16">
    <location>
        <begin position="716"/>
        <end position="748"/>
    </location>
</feature>
<dbReference type="KEGG" id="lgi:LOTGIDRAFT_111267"/>
<evidence type="ECO:0000313" key="22">
    <source>
        <dbReference type="Proteomes" id="UP000030746"/>
    </source>
</evidence>
<evidence type="ECO:0000256" key="9">
    <source>
        <dbReference type="ARBA" id="ARBA00022840"/>
    </source>
</evidence>
<reference evidence="21 22" key="1">
    <citation type="journal article" date="2013" name="Nature">
        <title>Insights into bilaterian evolution from three spiralian genomes.</title>
        <authorList>
            <person name="Simakov O."/>
            <person name="Marletaz F."/>
            <person name="Cho S.J."/>
            <person name="Edsinger-Gonzales E."/>
            <person name="Havlak P."/>
            <person name="Hellsten U."/>
            <person name="Kuo D.H."/>
            <person name="Larsson T."/>
            <person name="Lv J."/>
            <person name="Arendt D."/>
            <person name="Savage R."/>
            <person name="Osoegawa K."/>
            <person name="de Jong P."/>
            <person name="Grimwood J."/>
            <person name="Chapman J.A."/>
            <person name="Shapiro H."/>
            <person name="Aerts A."/>
            <person name="Otillar R.P."/>
            <person name="Terry A.Y."/>
            <person name="Boore J.L."/>
            <person name="Grigoriev I.V."/>
            <person name="Lindberg D.R."/>
            <person name="Seaver E.C."/>
            <person name="Weisblat D.A."/>
            <person name="Putnam N.H."/>
            <person name="Rokhsar D.S."/>
        </authorList>
    </citation>
    <scope>NUCLEOTIDE SEQUENCE [LARGE SCALE GENOMIC DNA]</scope>
</reference>
<comment type="catalytic activity">
    <reaction evidence="14">
        <text>L-seryl-[protein] + ATP = O-phospho-L-seryl-[protein] + ADP + H(+)</text>
        <dbReference type="Rhea" id="RHEA:17989"/>
        <dbReference type="Rhea" id="RHEA-COMP:9863"/>
        <dbReference type="Rhea" id="RHEA-COMP:11604"/>
        <dbReference type="ChEBI" id="CHEBI:15378"/>
        <dbReference type="ChEBI" id="CHEBI:29999"/>
        <dbReference type="ChEBI" id="CHEBI:30616"/>
        <dbReference type="ChEBI" id="CHEBI:83421"/>
        <dbReference type="ChEBI" id="CHEBI:456216"/>
        <dbReference type="EC" id="2.7.11.21"/>
    </reaction>
</comment>
<dbReference type="EMBL" id="KB200329">
    <property type="protein sequence ID" value="ESP02150.1"/>
    <property type="molecule type" value="Genomic_DNA"/>
</dbReference>
<evidence type="ECO:0000256" key="1">
    <source>
        <dbReference type="ARBA" id="ARBA00004114"/>
    </source>
</evidence>
<feature type="region of interest" description="Disordered" evidence="16">
    <location>
        <begin position="418"/>
        <end position="448"/>
    </location>
</feature>
<dbReference type="GO" id="GO:0005524">
    <property type="term" value="F:ATP binding"/>
    <property type="evidence" value="ECO:0007669"/>
    <property type="project" value="UniProtKB-UniRule"/>
</dbReference>
<dbReference type="GO" id="GO:0004674">
    <property type="term" value="F:protein serine/threonine kinase activity"/>
    <property type="evidence" value="ECO:0007669"/>
    <property type="project" value="UniProtKB-KW"/>
</dbReference>
<dbReference type="InterPro" id="IPR011009">
    <property type="entry name" value="Kinase-like_dom_sf"/>
</dbReference>
<dbReference type="PANTHER" id="PTHR24345">
    <property type="entry name" value="SERINE/THREONINE-PROTEIN KINASE PLK"/>
    <property type="match status" value="1"/>
</dbReference>
<feature type="region of interest" description="Disordered" evidence="16">
    <location>
        <begin position="337"/>
        <end position="399"/>
    </location>
</feature>
<keyword evidence="5" id="KW-0723">Serine/threonine-protein kinase</keyword>